<dbReference type="Pfam" id="PF13384">
    <property type="entry name" value="HTH_23"/>
    <property type="match status" value="1"/>
</dbReference>
<dbReference type="OrthoDB" id="572168at2"/>
<evidence type="ECO:0000313" key="2">
    <source>
        <dbReference type="Proteomes" id="UP000214646"/>
    </source>
</evidence>
<reference evidence="2" key="1">
    <citation type="submission" date="2017-06" db="EMBL/GenBank/DDBJ databases">
        <title>Genome analysis of Fimbriiglobus ruber SP5, the first member of the order Planctomycetales with confirmed chitinolytic capability.</title>
        <authorList>
            <person name="Ravin N.V."/>
            <person name="Rakitin A.L."/>
            <person name="Ivanova A.A."/>
            <person name="Beletsky A.V."/>
            <person name="Kulichevskaya I.S."/>
            <person name="Mardanov A.V."/>
            <person name="Dedysh S.N."/>
        </authorList>
    </citation>
    <scope>NUCLEOTIDE SEQUENCE [LARGE SCALE GENOMIC DNA]</scope>
    <source>
        <strain evidence="2">SP5</strain>
    </source>
</reference>
<evidence type="ECO:0008006" key="3">
    <source>
        <dbReference type="Google" id="ProtNLM"/>
    </source>
</evidence>
<dbReference type="EMBL" id="NIDE01000002">
    <property type="protein sequence ID" value="OWK45325.1"/>
    <property type="molecule type" value="Genomic_DNA"/>
</dbReference>
<dbReference type="AlphaFoldDB" id="A0A225E9S3"/>
<name>A0A225E9S3_9BACT</name>
<sequence length="214" mass="23207">MLSQLSDWLGGFMRARYVVQLPDADRRLAAAAAEDPTAAPLVRIRARILLAAHDGQSDRQITSALGVSEVTARQVRRRYLESGLDAAVGAGIVPDQTWIKKIFEQSGRIEGVVGIAVVDYTQAVCLADNSGGGGWTAEAVAHVDLVRAELAAVHGLRLPDELEDILITLSTQYHLIRVFPTRPQTFLYLTLDRQSGNLAMARQQLRAIEPGLAG</sequence>
<protein>
    <recommendedName>
        <fullName evidence="3">Helix-turn-helix domain-containing protein</fullName>
    </recommendedName>
</protein>
<organism evidence="1 2">
    <name type="scientific">Fimbriiglobus ruber</name>
    <dbReference type="NCBI Taxonomy" id="1908690"/>
    <lineage>
        <taxon>Bacteria</taxon>
        <taxon>Pseudomonadati</taxon>
        <taxon>Planctomycetota</taxon>
        <taxon>Planctomycetia</taxon>
        <taxon>Gemmatales</taxon>
        <taxon>Gemmataceae</taxon>
        <taxon>Fimbriiglobus</taxon>
    </lineage>
</organism>
<evidence type="ECO:0000313" key="1">
    <source>
        <dbReference type="EMBL" id="OWK45325.1"/>
    </source>
</evidence>
<keyword evidence="2" id="KW-1185">Reference proteome</keyword>
<proteinExistence type="predicted"/>
<comment type="caution">
    <text evidence="1">The sequence shown here is derived from an EMBL/GenBank/DDBJ whole genome shotgun (WGS) entry which is preliminary data.</text>
</comment>
<dbReference type="SUPFAM" id="SSF46689">
    <property type="entry name" value="Homeodomain-like"/>
    <property type="match status" value="1"/>
</dbReference>
<dbReference type="Proteomes" id="UP000214646">
    <property type="component" value="Unassembled WGS sequence"/>
</dbReference>
<accession>A0A225E9S3</accession>
<dbReference type="InterPro" id="IPR009057">
    <property type="entry name" value="Homeodomain-like_sf"/>
</dbReference>
<gene>
    <name evidence="1" type="ORF">FRUB_01656</name>
</gene>